<dbReference type="Pfam" id="PF18416">
    <property type="entry name" value="GbpA_2"/>
    <property type="match status" value="1"/>
</dbReference>
<evidence type="ECO:0000313" key="9">
    <source>
        <dbReference type="Proteomes" id="UP000315235"/>
    </source>
</evidence>
<dbReference type="EMBL" id="VJOY01000038">
    <property type="protein sequence ID" value="TRX72714.1"/>
    <property type="molecule type" value="Genomic_DNA"/>
</dbReference>
<feature type="signal peptide" evidence="5">
    <location>
        <begin position="1"/>
        <end position="29"/>
    </location>
</feature>
<dbReference type="NCBIfam" id="NF009690">
    <property type="entry name" value="PRK13211.1"/>
    <property type="match status" value="1"/>
</dbReference>
<keyword evidence="9" id="KW-1185">Reference proteome</keyword>
<evidence type="ECO:0000256" key="1">
    <source>
        <dbReference type="ARBA" id="ARBA00004613"/>
    </source>
</evidence>
<dbReference type="FunFam" id="2.70.50.50:FF:000001">
    <property type="entry name" value="Chitin-binding protein"/>
    <property type="match status" value="1"/>
</dbReference>
<feature type="domain" description="N-acetylglucosamine binding protein A" evidence="7">
    <location>
        <begin position="212"/>
        <end position="308"/>
    </location>
</feature>
<feature type="chain" id="PRO_5022157673" evidence="5">
    <location>
        <begin position="30"/>
        <end position="478"/>
    </location>
</feature>
<dbReference type="PANTHER" id="PTHR34823">
    <property type="entry name" value="GLCNAC-BINDING PROTEIN A"/>
    <property type="match status" value="1"/>
</dbReference>
<gene>
    <name evidence="8" type="primary">gbpA</name>
    <name evidence="8" type="ORF">FM069_21450</name>
</gene>
<comment type="caution">
    <text evidence="8">The sequence shown here is derived from an EMBL/GenBank/DDBJ whole genome shotgun (WGS) entry which is preliminary data.</text>
</comment>
<feature type="domain" description="Chitin-binding type-4" evidence="6">
    <location>
        <begin position="30"/>
        <end position="196"/>
    </location>
</feature>
<dbReference type="Gene3D" id="3.30.70.2150">
    <property type="match status" value="1"/>
</dbReference>
<keyword evidence="2" id="KW-0964">Secreted</keyword>
<dbReference type="Pfam" id="PF03067">
    <property type="entry name" value="LPMO_10"/>
    <property type="match status" value="1"/>
</dbReference>
<dbReference type="AlphaFoldDB" id="A0A553GTA5"/>
<dbReference type="GO" id="GO:0005576">
    <property type="term" value="C:extracellular region"/>
    <property type="evidence" value="ECO:0007669"/>
    <property type="project" value="UniProtKB-SubCell"/>
</dbReference>
<dbReference type="GO" id="GO:0008061">
    <property type="term" value="F:chitin binding"/>
    <property type="evidence" value="ECO:0007669"/>
    <property type="project" value="UniProtKB-KW"/>
</dbReference>
<dbReference type="InterPro" id="IPR004302">
    <property type="entry name" value="Cellulose/chitin-bd_N"/>
</dbReference>
<name>A0A553GTA5_9PSED</name>
<dbReference type="SUPFAM" id="SSF81296">
    <property type="entry name" value="E set domains"/>
    <property type="match status" value="1"/>
</dbReference>
<reference evidence="8 9" key="1">
    <citation type="submission" date="2019-07" db="EMBL/GenBank/DDBJ databases">
        <title>Pseudomonas mangiferae sp. nov., isolated from bark of mango tree in Thailand.</title>
        <authorList>
            <person name="Srisuk N."/>
            <person name="Anurat P."/>
        </authorList>
    </citation>
    <scope>NUCLEOTIDE SEQUENCE [LARGE SCALE GENOMIC DNA]</scope>
    <source>
        <strain evidence="8 9">DMKU_BBB3-04</strain>
    </source>
</reference>
<proteinExistence type="predicted"/>
<dbReference type="Gene3D" id="2.70.50.50">
    <property type="entry name" value="chitin-binding protein cbp21"/>
    <property type="match status" value="1"/>
</dbReference>
<dbReference type="OrthoDB" id="3675244at2"/>
<dbReference type="PANTHER" id="PTHR34823:SF1">
    <property type="entry name" value="CHITIN-BINDING TYPE-4 DOMAIN-CONTAINING PROTEIN"/>
    <property type="match status" value="1"/>
</dbReference>
<dbReference type="InterPro" id="IPR014756">
    <property type="entry name" value="Ig_E-set"/>
</dbReference>
<organism evidence="8 9">
    <name type="scientific">Pseudomonas mangiferae</name>
    <dbReference type="NCBI Taxonomy" id="2593654"/>
    <lineage>
        <taxon>Bacteria</taxon>
        <taxon>Pseudomonadati</taxon>
        <taxon>Pseudomonadota</taxon>
        <taxon>Gammaproteobacteria</taxon>
        <taxon>Pseudomonadales</taxon>
        <taxon>Pseudomonadaceae</taxon>
        <taxon>Pseudomonas</taxon>
    </lineage>
</organism>
<comment type="subcellular location">
    <subcellularLocation>
        <location evidence="1">Secreted</location>
    </subcellularLocation>
</comment>
<evidence type="ECO:0000313" key="8">
    <source>
        <dbReference type="EMBL" id="TRX72714.1"/>
    </source>
</evidence>
<dbReference type="InterPro" id="IPR041029">
    <property type="entry name" value="GbpA_2"/>
</dbReference>
<keyword evidence="3" id="KW-0147">Chitin-binding</keyword>
<dbReference type="CDD" id="cd21177">
    <property type="entry name" value="LPMO_AA10"/>
    <property type="match status" value="1"/>
</dbReference>
<dbReference type="InterPro" id="IPR051024">
    <property type="entry name" value="GlcNAc_Chitin_IntDeg"/>
</dbReference>
<evidence type="ECO:0000259" key="6">
    <source>
        <dbReference type="Pfam" id="PF03067"/>
    </source>
</evidence>
<dbReference type="Proteomes" id="UP000315235">
    <property type="component" value="Unassembled WGS sequence"/>
</dbReference>
<evidence type="ECO:0000256" key="4">
    <source>
        <dbReference type="ARBA" id="ARBA00022729"/>
    </source>
</evidence>
<keyword evidence="4 5" id="KW-0732">Signal</keyword>
<evidence type="ECO:0000259" key="7">
    <source>
        <dbReference type="Pfam" id="PF18416"/>
    </source>
</evidence>
<sequence length="478" mass="52099">MQVQNRSARFGTFFFITAMSFVGASQVQAHGYMTNPASRSFKCSQGQNGDCGSIRYEPQSVEAPKGFPAAGPADGKIASGGVRPDFSPLDRQTSDLWSKTTIKSGINNFAWKFTANHKTSKWEYYITRQGWDQNHVLTRSAFEPTPFCTVDGRNQQPPATVTHQCSVPAGHTGYHVILGVWEIADTVNSFYQVNDVLIEGGSTTPPPSQALTQVGSINSTVVLKAGDSVRTRVFDASGENDALRTDLAITRDEDGAPSKWSYLLAQKINETQPRLAAGQLDANGNVVPAYGLNTIYSKAKKDIVRVELDYQQANVPVEPVLHVHDLAAEYPIVNGKATLRFSVMTEALLAVSAKVFDADNRSVGFATADVTSSHAFAVDIQNAVAGSYTLVIQGVNKAGETVQRTETFSLKGDATYQYRFPENISLYKAGTRVLQPKNGKVYECKPYPYSGFCKQWTAASNAYEPGIGVSWTQAWIAR</sequence>
<accession>A0A553GTA5</accession>
<dbReference type="RefSeq" id="WP_143490445.1">
    <property type="nucleotide sequence ID" value="NZ_VJOY01000038.1"/>
</dbReference>
<evidence type="ECO:0000256" key="3">
    <source>
        <dbReference type="ARBA" id="ARBA00022669"/>
    </source>
</evidence>
<dbReference type="Gene3D" id="2.60.40.2550">
    <property type="match status" value="1"/>
</dbReference>
<evidence type="ECO:0000256" key="2">
    <source>
        <dbReference type="ARBA" id="ARBA00022525"/>
    </source>
</evidence>
<protein>
    <submittedName>
        <fullName evidence="8">N-acetylglucosamine-binding protein GbpA</fullName>
    </submittedName>
</protein>
<evidence type="ECO:0000256" key="5">
    <source>
        <dbReference type="SAM" id="SignalP"/>
    </source>
</evidence>